<evidence type="ECO:0000313" key="7">
    <source>
        <dbReference type="EMBL" id="TWU22472.1"/>
    </source>
</evidence>
<accession>A0A5C6CEE1</accession>
<dbReference type="EC" id="3.4.21.62" evidence="7"/>
<dbReference type="PANTHER" id="PTHR43806:SF11">
    <property type="entry name" value="CEREVISIN-RELATED"/>
    <property type="match status" value="1"/>
</dbReference>
<dbReference type="Pfam" id="PF00082">
    <property type="entry name" value="Peptidase_S8"/>
    <property type="match status" value="1"/>
</dbReference>
<evidence type="ECO:0000313" key="8">
    <source>
        <dbReference type="Proteomes" id="UP000316304"/>
    </source>
</evidence>
<dbReference type="InterPro" id="IPR022398">
    <property type="entry name" value="Peptidase_S8_His-AS"/>
</dbReference>
<keyword evidence="4 5" id="KW-0720">Serine protease</keyword>
<comment type="caution">
    <text evidence="7">The sequence shown here is derived from an EMBL/GenBank/DDBJ whole genome shotgun (WGS) entry which is preliminary data.</text>
</comment>
<dbReference type="PANTHER" id="PTHR43806">
    <property type="entry name" value="PEPTIDASE S8"/>
    <property type="match status" value="1"/>
</dbReference>
<protein>
    <submittedName>
        <fullName evidence="7">Subtilisin DY</fullName>
        <ecNumber evidence="7">3.4.21.62</ecNumber>
    </submittedName>
</protein>
<dbReference type="Proteomes" id="UP000316304">
    <property type="component" value="Unassembled WGS sequence"/>
</dbReference>
<dbReference type="InterPro" id="IPR000209">
    <property type="entry name" value="Peptidase_S8/S53_dom"/>
</dbReference>
<feature type="domain" description="Peptidase S8/S53" evidence="6">
    <location>
        <begin position="46"/>
        <end position="293"/>
    </location>
</feature>
<keyword evidence="3 5" id="KW-0378">Hydrolase</keyword>
<dbReference type="GO" id="GO:0006508">
    <property type="term" value="P:proteolysis"/>
    <property type="evidence" value="ECO:0007669"/>
    <property type="project" value="UniProtKB-KW"/>
</dbReference>
<dbReference type="SUPFAM" id="SSF52743">
    <property type="entry name" value="Subtilisin-like"/>
    <property type="match status" value="1"/>
</dbReference>
<dbReference type="PROSITE" id="PS00137">
    <property type="entry name" value="SUBTILASE_HIS"/>
    <property type="match status" value="1"/>
</dbReference>
<feature type="active site" description="Charge relay system" evidence="5">
    <location>
        <position position="85"/>
    </location>
</feature>
<gene>
    <name evidence="7" type="primary">apr_2</name>
    <name evidence="7" type="ORF">Pla52o_35280</name>
</gene>
<feature type="active site" description="Charge relay system" evidence="5">
    <location>
        <position position="55"/>
    </location>
</feature>
<dbReference type="EMBL" id="SJPT01000005">
    <property type="protein sequence ID" value="TWU22472.1"/>
    <property type="molecule type" value="Genomic_DNA"/>
</dbReference>
<dbReference type="InterPro" id="IPR036852">
    <property type="entry name" value="Peptidase_S8/S53_dom_sf"/>
</dbReference>
<dbReference type="PROSITE" id="PS51892">
    <property type="entry name" value="SUBTILASE"/>
    <property type="match status" value="1"/>
</dbReference>
<sequence precursor="true">MKPDPNAPVYGIPPDLEVGMLSQPLAQETWHLPRSTWRGIRDRVTGKGTVCAVLDTGMTSHPALPKPLDVRSFISGESIIDGNGHGTHCCGTVLGRDEDIGVAMGADLVVGKVLSNRGSGSSSGIAAGVRWATELGVDVISMSLGGGSPYQPTINAIRDAMNAGIWVVIAAGNSGFSGRGNTIGWPARSNEGICTGATKQGGGIANFSSGGDQLTWACPGEQILSCSTNGGFRYMSGSSMATPFGAGLACLIIELMRREGNAAIQSRDAIHAFIKRTTKDAGSPGHDPSFGHGIPQADQIVQLLANDDLSWL</sequence>
<evidence type="ECO:0000256" key="2">
    <source>
        <dbReference type="ARBA" id="ARBA00022670"/>
    </source>
</evidence>
<evidence type="ECO:0000256" key="5">
    <source>
        <dbReference type="PROSITE-ProRule" id="PRU01240"/>
    </source>
</evidence>
<keyword evidence="2 5" id="KW-0645">Protease</keyword>
<evidence type="ECO:0000256" key="4">
    <source>
        <dbReference type="ARBA" id="ARBA00022825"/>
    </source>
</evidence>
<evidence type="ECO:0000256" key="1">
    <source>
        <dbReference type="ARBA" id="ARBA00011073"/>
    </source>
</evidence>
<proteinExistence type="inferred from homology"/>
<dbReference type="PRINTS" id="PR00723">
    <property type="entry name" value="SUBTILISIN"/>
</dbReference>
<reference evidence="7 8" key="1">
    <citation type="submission" date="2019-02" db="EMBL/GenBank/DDBJ databases">
        <title>Deep-cultivation of Planctomycetes and their phenomic and genomic characterization uncovers novel biology.</title>
        <authorList>
            <person name="Wiegand S."/>
            <person name="Jogler M."/>
            <person name="Boedeker C."/>
            <person name="Pinto D."/>
            <person name="Vollmers J."/>
            <person name="Rivas-Marin E."/>
            <person name="Kohn T."/>
            <person name="Peeters S.H."/>
            <person name="Heuer A."/>
            <person name="Rast P."/>
            <person name="Oberbeckmann S."/>
            <person name="Bunk B."/>
            <person name="Jeske O."/>
            <person name="Meyerdierks A."/>
            <person name="Storesund J.E."/>
            <person name="Kallscheuer N."/>
            <person name="Luecker S."/>
            <person name="Lage O.M."/>
            <person name="Pohl T."/>
            <person name="Merkel B.J."/>
            <person name="Hornburger P."/>
            <person name="Mueller R.-W."/>
            <person name="Bruemmer F."/>
            <person name="Labrenz M."/>
            <person name="Spormann A.M."/>
            <person name="Op Den Camp H."/>
            <person name="Overmann J."/>
            <person name="Amann R."/>
            <person name="Jetten M.S.M."/>
            <person name="Mascher T."/>
            <person name="Medema M.H."/>
            <person name="Devos D.P."/>
            <person name="Kaster A.-K."/>
            <person name="Ovreas L."/>
            <person name="Rohde M."/>
            <person name="Galperin M.Y."/>
            <person name="Jogler C."/>
        </authorList>
    </citation>
    <scope>NUCLEOTIDE SEQUENCE [LARGE SCALE GENOMIC DNA]</scope>
    <source>
        <strain evidence="7 8">Pla52o</strain>
    </source>
</reference>
<dbReference type="GO" id="GO:0004252">
    <property type="term" value="F:serine-type endopeptidase activity"/>
    <property type="evidence" value="ECO:0007669"/>
    <property type="project" value="UniProtKB-UniRule"/>
</dbReference>
<keyword evidence="8" id="KW-1185">Reference proteome</keyword>
<dbReference type="InterPro" id="IPR050131">
    <property type="entry name" value="Peptidase_S8_subtilisin-like"/>
</dbReference>
<comment type="similarity">
    <text evidence="1 5">Belongs to the peptidase S8 family.</text>
</comment>
<organism evidence="7 8">
    <name type="scientific">Novipirellula galeiformis</name>
    <dbReference type="NCBI Taxonomy" id="2528004"/>
    <lineage>
        <taxon>Bacteria</taxon>
        <taxon>Pseudomonadati</taxon>
        <taxon>Planctomycetota</taxon>
        <taxon>Planctomycetia</taxon>
        <taxon>Pirellulales</taxon>
        <taxon>Pirellulaceae</taxon>
        <taxon>Novipirellula</taxon>
    </lineage>
</organism>
<dbReference type="RefSeq" id="WP_197169283.1">
    <property type="nucleotide sequence ID" value="NZ_SJPT01000005.1"/>
</dbReference>
<name>A0A5C6CEE1_9BACT</name>
<dbReference type="InterPro" id="IPR015500">
    <property type="entry name" value="Peptidase_S8_subtilisin-rel"/>
</dbReference>
<dbReference type="AlphaFoldDB" id="A0A5C6CEE1"/>
<dbReference type="Gene3D" id="3.40.50.200">
    <property type="entry name" value="Peptidase S8/S53 domain"/>
    <property type="match status" value="1"/>
</dbReference>
<evidence type="ECO:0000259" key="6">
    <source>
        <dbReference type="Pfam" id="PF00082"/>
    </source>
</evidence>
<evidence type="ECO:0000256" key="3">
    <source>
        <dbReference type="ARBA" id="ARBA00022801"/>
    </source>
</evidence>
<feature type="active site" description="Charge relay system" evidence="5">
    <location>
        <position position="239"/>
    </location>
</feature>